<protein>
    <recommendedName>
        <fullName evidence="4">KfrA N-terminal DNA-binding domain-containing protein</fullName>
    </recommendedName>
</protein>
<feature type="coiled-coil region" evidence="1">
    <location>
        <begin position="59"/>
        <end position="86"/>
    </location>
</feature>
<accession>A0ABU3R5P4</accession>
<sequence>MNISDIINICQVLKNEGKEPSIALIKARADKNTPMPTLISGLQQWRSNPDVVIPKKENKLTSTDEKKTLEQRVEMLEQEVALLKSLLLK</sequence>
<dbReference type="Proteomes" id="UP001257914">
    <property type="component" value="Unassembled WGS sequence"/>
</dbReference>
<gene>
    <name evidence="2" type="ORF">RT723_17700</name>
</gene>
<evidence type="ECO:0000256" key="1">
    <source>
        <dbReference type="SAM" id="Coils"/>
    </source>
</evidence>
<comment type="caution">
    <text evidence="2">The sequence shown here is derived from an EMBL/GenBank/DDBJ whole genome shotgun (WGS) entry which is preliminary data.</text>
</comment>
<evidence type="ECO:0000313" key="3">
    <source>
        <dbReference type="Proteomes" id="UP001257914"/>
    </source>
</evidence>
<keyword evidence="3" id="KW-1185">Reference proteome</keyword>
<dbReference type="RefSeq" id="WP_315948468.1">
    <property type="nucleotide sequence ID" value="NZ_JAWCUA010000010.1"/>
</dbReference>
<dbReference type="EMBL" id="JAWCUA010000010">
    <property type="protein sequence ID" value="MDU0114792.1"/>
    <property type="molecule type" value="Genomic_DNA"/>
</dbReference>
<reference evidence="2 3" key="1">
    <citation type="submission" date="2023-10" db="EMBL/GenBank/DDBJ databases">
        <title>Psychrosphaera aquimaarina strain SW33 isolated from seawater.</title>
        <authorList>
            <person name="Bayburt H."/>
            <person name="Kim J.M."/>
            <person name="Choi B.J."/>
            <person name="Jeon C.O."/>
        </authorList>
    </citation>
    <scope>NUCLEOTIDE SEQUENCE [LARGE SCALE GENOMIC DNA]</scope>
    <source>
        <strain evidence="2 3">KCTC 52743</strain>
    </source>
</reference>
<evidence type="ECO:0000313" key="2">
    <source>
        <dbReference type="EMBL" id="MDU0114792.1"/>
    </source>
</evidence>
<keyword evidence="1" id="KW-0175">Coiled coil</keyword>
<name>A0ABU3R5P4_9GAMM</name>
<proteinExistence type="predicted"/>
<organism evidence="2 3">
    <name type="scientific">Psychrosphaera aquimarina</name>
    <dbReference type="NCBI Taxonomy" id="2044854"/>
    <lineage>
        <taxon>Bacteria</taxon>
        <taxon>Pseudomonadati</taxon>
        <taxon>Pseudomonadota</taxon>
        <taxon>Gammaproteobacteria</taxon>
        <taxon>Alteromonadales</taxon>
        <taxon>Pseudoalteromonadaceae</taxon>
        <taxon>Psychrosphaera</taxon>
    </lineage>
</organism>
<evidence type="ECO:0008006" key="4">
    <source>
        <dbReference type="Google" id="ProtNLM"/>
    </source>
</evidence>